<proteinExistence type="inferred from homology"/>
<name>A0AAW0DJ89_9AGAR</name>
<feature type="domain" description="Major facilitator superfamily (MFS) profile" evidence="8">
    <location>
        <begin position="32"/>
        <end position="470"/>
    </location>
</feature>
<dbReference type="GO" id="GO:0005351">
    <property type="term" value="F:carbohydrate:proton symporter activity"/>
    <property type="evidence" value="ECO:0007669"/>
    <property type="project" value="TreeGrafter"/>
</dbReference>
<feature type="transmembrane region" description="Helical" evidence="7">
    <location>
        <begin position="162"/>
        <end position="182"/>
    </location>
</feature>
<dbReference type="Pfam" id="PF00083">
    <property type="entry name" value="Sugar_tr"/>
    <property type="match status" value="1"/>
</dbReference>
<reference evidence="9 10" key="1">
    <citation type="submission" date="2024-01" db="EMBL/GenBank/DDBJ databases">
        <title>A draft genome for a cacao thread blight-causing isolate of Paramarasmius palmivorus.</title>
        <authorList>
            <person name="Baruah I.K."/>
            <person name="Bukari Y."/>
            <person name="Amoako-Attah I."/>
            <person name="Meinhardt L.W."/>
            <person name="Bailey B.A."/>
            <person name="Cohen S.P."/>
        </authorList>
    </citation>
    <scope>NUCLEOTIDE SEQUENCE [LARGE SCALE GENOMIC DNA]</scope>
    <source>
        <strain evidence="9 10">GH-12</strain>
    </source>
</reference>
<dbReference type="Proteomes" id="UP001383192">
    <property type="component" value="Unassembled WGS sequence"/>
</dbReference>
<protein>
    <recommendedName>
        <fullName evidence="8">Major facilitator superfamily (MFS) profile domain-containing protein</fullName>
    </recommendedName>
</protein>
<feature type="transmembrane region" description="Helical" evidence="7">
    <location>
        <begin position="26"/>
        <end position="45"/>
    </location>
</feature>
<evidence type="ECO:0000313" key="10">
    <source>
        <dbReference type="Proteomes" id="UP001383192"/>
    </source>
</evidence>
<evidence type="ECO:0000256" key="3">
    <source>
        <dbReference type="ARBA" id="ARBA00022448"/>
    </source>
</evidence>
<dbReference type="PANTHER" id="PTHR48022">
    <property type="entry name" value="PLASTIDIC GLUCOSE TRANSPORTER 4"/>
    <property type="match status" value="1"/>
</dbReference>
<accession>A0AAW0DJ89</accession>
<dbReference type="EMBL" id="JAYKXP010000014">
    <property type="protein sequence ID" value="KAK7050975.1"/>
    <property type="molecule type" value="Genomic_DNA"/>
</dbReference>
<feature type="transmembrane region" description="Helical" evidence="7">
    <location>
        <begin position="125"/>
        <end position="150"/>
    </location>
</feature>
<evidence type="ECO:0000256" key="1">
    <source>
        <dbReference type="ARBA" id="ARBA00004141"/>
    </source>
</evidence>
<sequence length="470" mass="52033">MAPRQVPEWTIVDFIYRGYWWRNRGILLLNLCLVLPLLTAVVNGIDSSLVNGLQILPDWQNFFGHPTGKTLGVINSAQNIGGFIGLPFTPFASDYLGRRAALFLGSVIMLAGVAMQFTAPTVKMFIAARAVIGFGLTFCTNAAPLLLIELSYPTQRGKITSLYNSSWYVGSVLVAWICFGSFQHMEGTNWSWRVPTLVQAGVPVLQVCLIWFTPESPRYLVSRGMEGRASRILAKYHANGGDERDPLVVFELAQIRHAIRMEEEINRDTSFKSLFSTPGNRKRMRIIIAIACFSQWSGNGLVSYYINLVLEGVGIKSTETKAAINGGLQVFNLVVAYSASLLVDWVGRRPLFIISTAGMLFSFGLWTVTEALFNELKKAAAAKGRTLEETAALFDGDQQQEDLANMGGEAATMTMTMGRMNGIHVTTEVHSSEDEINSLRSFQEQKPERDGSIYELSMVERNRASGSHMI</sequence>
<evidence type="ECO:0000256" key="5">
    <source>
        <dbReference type="ARBA" id="ARBA00022989"/>
    </source>
</evidence>
<evidence type="ECO:0000256" key="6">
    <source>
        <dbReference type="ARBA" id="ARBA00023136"/>
    </source>
</evidence>
<feature type="transmembrane region" description="Helical" evidence="7">
    <location>
        <begin position="326"/>
        <end position="343"/>
    </location>
</feature>
<dbReference type="InterPro" id="IPR020846">
    <property type="entry name" value="MFS_dom"/>
</dbReference>
<keyword evidence="5 7" id="KW-1133">Transmembrane helix</keyword>
<dbReference type="InterPro" id="IPR036259">
    <property type="entry name" value="MFS_trans_sf"/>
</dbReference>
<dbReference type="Gene3D" id="1.20.1250.20">
    <property type="entry name" value="MFS general substrate transporter like domains"/>
    <property type="match status" value="1"/>
</dbReference>
<dbReference type="PROSITE" id="PS50850">
    <property type="entry name" value="MFS"/>
    <property type="match status" value="1"/>
</dbReference>
<feature type="transmembrane region" description="Helical" evidence="7">
    <location>
        <begin position="286"/>
        <end position="306"/>
    </location>
</feature>
<dbReference type="PANTHER" id="PTHR48022:SF64">
    <property type="entry name" value="MAJOR FACILITATOR SUPERFAMILY (MFS) PROFILE DOMAIN-CONTAINING PROTEIN"/>
    <property type="match status" value="1"/>
</dbReference>
<feature type="transmembrane region" description="Helical" evidence="7">
    <location>
        <begin position="100"/>
        <end position="119"/>
    </location>
</feature>
<comment type="subcellular location">
    <subcellularLocation>
        <location evidence="1">Membrane</location>
        <topology evidence="1">Multi-pass membrane protein</topology>
    </subcellularLocation>
</comment>
<keyword evidence="4 7" id="KW-0812">Transmembrane</keyword>
<feature type="transmembrane region" description="Helical" evidence="7">
    <location>
        <begin position="350"/>
        <end position="368"/>
    </location>
</feature>
<organism evidence="9 10">
    <name type="scientific">Paramarasmius palmivorus</name>
    <dbReference type="NCBI Taxonomy" id="297713"/>
    <lineage>
        <taxon>Eukaryota</taxon>
        <taxon>Fungi</taxon>
        <taxon>Dikarya</taxon>
        <taxon>Basidiomycota</taxon>
        <taxon>Agaricomycotina</taxon>
        <taxon>Agaricomycetes</taxon>
        <taxon>Agaricomycetidae</taxon>
        <taxon>Agaricales</taxon>
        <taxon>Marasmiineae</taxon>
        <taxon>Marasmiaceae</taxon>
        <taxon>Paramarasmius</taxon>
    </lineage>
</organism>
<dbReference type="InterPro" id="IPR050360">
    <property type="entry name" value="MFS_Sugar_Transporters"/>
</dbReference>
<dbReference type="InterPro" id="IPR005828">
    <property type="entry name" value="MFS_sugar_transport-like"/>
</dbReference>
<comment type="caution">
    <text evidence="9">The sequence shown here is derived from an EMBL/GenBank/DDBJ whole genome shotgun (WGS) entry which is preliminary data.</text>
</comment>
<keyword evidence="3" id="KW-0813">Transport</keyword>
<keyword evidence="10" id="KW-1185">Reference proteome</keyword>
<keyword evidence="6 7" id="KW-0472">Membrane</keyword>
<comment type="similarity">
    <text evidence="2">Belongs to the major facilitator superfamily. Sugar transporter (TC 2.A.1.1) family.</text>
</comment>
<dbReference type="GO" id="GO:0016020">
    <property type="term" value="C:membrane"/>
    <property type="evidence" value="ECO:0007669"/>
    <property type="project" value="UniProtKB-SubCell"/>
</dbReference>
<dbReference type="InterPro" id="IPR005829">
    <property type="entry name" value="Sugar_transporter_CS"/>
</dbReference>
<evidence type="ECO:0000313" key="9">
    <source>
        <dbReference type="EMBL" id="KAK7050975.1"/>
    </source>
</evidence>
<evidence type="ECO:0000256" key="7">
    <source>
        <dbReference type="SAM" id="Phobius"/>
    </source>
</evidence>
<dbReference type="AlphaFoldDB" id="A0AAW0DJ89"/>
<dbReference type="PROSITE" id="PS00216">
    <property type="entry name" value="SUGAR_TRANSPORT_1"/>
    <property type="match status" value="1"/>
</dbReference>
<evidence type="ECO:0000256" key="4">
    <source>
        <dbReference type="ARBA" id="ARBA00022692"/>
    </source>
</evidence>
<evidence type="ECO:0000259" key="8">
    <source>
        <dbReference type="PROSITE" id="PS50850"/>
    </source>
</evidence>
<evidence type="ECO:0000256" key="2">
    <source>
        <dbReference type="ARBA" id="ARBA00010992"/>
    </source>
</evidence>
<dbReference type="SUPFAM" id="SSF103473">
    <property type="entry name" value="MFS general substrate transporter"/>
    <property type="match status" value="1"/>
</dbReference>
<dbReference type="FunFam" id="1.20.1250.20:FF:000134">
    <property type="entry name" value="MFS sugar transporter protein"/>
    <property type="match status" value="1"/>
</dbReference>
<gene>
    <name evidence="9" type="ORF">VNI00_005087</name>
</gene>